<organism evidence="1 2">
    <name type="scientific">Caulobacter vibrioides (strain NA1000 / CB15N)</name>
    <name type="common">Caulobacter crescentus</name>
    <dbReference type="NCBI Taxonomy" id="565050"/>
    <lineage>
        <taxon>Bacteria</taxon>
        <taxon>Pseudomonadati</taxon>
        <taxon>Pseudomonadota</taxon>
        <taxon>Alphaproteobacteria</taxon>
        <taxon>Caulobacterales</taxon>
        <taxon>Caulobacteraceae</taxon>
        <taxon>Caulobacter</taxon>
    </lineage>
</organism>
<dbReference type="KEGG" id="ccs:CCNA_01024"/>
<dbReference type="AlphaFoldDB" id="A0A0H3C8F9"/>
<dbReference type="HOGENOM" id="CLU_1616026_0_0_5"/>
<dbReference type="EMBL" id="CP001340">
    <property type="protein sequence ID" value="ACL94489.1"/>
    <property type="molecule type" value="Genomic_DNA"/>
</dbReference>
<dbReference type="Proteomes" id="UP000001364">
    <property type="component" value="Chromosome"/>
</dbReference>
<accession>A0A0H3C8F9</accession>
<evidence type="ECO:0000313" key="1">
    <source>
        <dbReference type="EMBL" id="ACL94489.1"/>
    </source>
</evidence>
<gene>
    <name evidence="1" type="ordered locus">CCNA_01024</name>
</gene>
<reference evidence="1 2" key="1">
    <citation type="journal article" date="2010" name="J. Bacteriol.">
        <title>The genetic basis of laboratory adaptation in Caulobacter crescentus.</title>
        <authorList>
            <person name="Marks M.E."/>
            <person name="Castro-Rojas C.M."/>
            <person name="Teiling C."/>
            <person name="Du L."/>
            <person name="Kapatral V."/>
            <person name="Walunas T.L."/>
            <person name="Crosson S."/>
        </authorList>
    </citation>
    <scope>NUCLEOTIDE SEQUENCE [LARGE SCALE GENOMIC DNA]</scope>
    <source>
        <strain evidence="2">NA1000 / CB15N</strain>
    </source>
</reference>
<dbReference type="RefSeq" id="YP_002516397.1">
    <property type="nucleotide sequence ID" value="NC_011916.1"/>
</dbReference>
<proteinExistence type="predicted"/>
<name>A0A0H3C8F9_CAUVN</name>
<protein>
    <submittedName>
        <fullName evidence="1">Uncharacterized protein</fullName>
    </submittedName>
</protein>
<dbReference type="GeneID" id="7329773"/>
<keyword evidence="2" id="KW-1185">Reference proteome</keyword>
<evidence type="ECO:0000313" key="2">
    <source>
        <dbReference type="Proteomes" id="UP000001364"/>
    </source>
</evidence>
<dbReference type="RefSeq" id="WP_010918857.1">
    <property type="nucleotide sequence ID" value="NC_011916.1"/>
</dbReference>
<sequence length="164" mass="18192">MDGWTDHPESVARCGDTPGPVAGGEVLVRMILKRLVEPAYDPFERKQLWPKPGFSNLCGKSEGISVVRQAGELPLEEIRASCAEWAYARSNREPDGALTATAAAVRQIRVAHFKDDEQLFYVYDDPRDGDGHAVIRGASTVERTDQDEIRAELARIFVHSINQS</sequence>